<dbReference type="EnsemblMetazoa" id="Aqu2.1.01929_001">
    <property type="protein sequence ID" value="Aqu2.1.01929_001"/>
    <property type="gene ID" value="Aqu2.1.01929"/>
</dbReference>
<name>A0A1X7SIJ6_AMPQE</name>
<sequence>MGGPVIWFESKPLPLPDTIRSSPEPVIFSPAPDPSRSNNGSCPRPLVNRVENMRLASNSRGKGSLRDRAHSNPSFFRQHFFITLTCHLHAQELEHGPVLIQA</sequence>
<proteinExistence type="predicted"/>
<dbReference type="InParanoid" id="A0A1X7SIJ6"/>
<dbReference type="AlphaFoldDB" id="A0A1X7SIJ6"/>
<accession>A0A1X7SIJ6</accession>
<feature type="region of interest" description="Disordered" evidence="1">
    <location>
        <begin position="18"/>
        <end position="50"/>
    </location>
</feature>
<evidence type="ECO:0000313" key="2">
    <source>
        <dbReference type="EnsemblMetazoa" id="Aqu2.1.01929_001"/>
    </source>
</evidence>
<organism evidence="2">
    <name type="scientific">Amphimedon queenslandica</name>
    <name type="common">Sponge</name>
    <dbReference type="NCBI Taxonomy" id="400682"/>
    <lineage>
        <taxon>Eukaryota</taxon>
        <taxon>Metazoa</taxon>
        <taxon>Porifera</taxon>
        <taxon>Demospongiae</taxon>
        <taxon>Heteroscleromorpha</taxon>
        <taxon>Haplosclerida</taxon>
        <taxon>Niphatidae</taxon>
        <taxon>Amphimedon</taxon>
    </lineage>
</organism>
<reference evidence="2" key="1">
    <citation type="submission" date="2017-05" db="UniProtKB">
        <authorList>
            <consortium name="EnsemblMetazoa"/>
        </authorList>
    </citation>
    <scope>IDENTIFICATION</scope>
</reference>
<evidence type="ECO:0000256" key="1">
    <source>
        <dbReference type="SAM" id="MobiDB-lite"/>
    </source>
</evidence>
<protein>
    <submittedName>
        <fullName evidence="2">Uncharacterized protein</fullName>
    </submittedName>
</protein>